<reference evidence="2 3" key="1">
    <citation type="journal article" date="2024" name="Arch. Microbiol.">
        <title>Corallococcus caeni sp. nov., a novel myxobacterium isolated from activated sludge.</title>
        <authorList>
            <person name="Tomita S."/>
            <person name="Nakai R."/>
            <person name="Kuroda K."/>
            <person name="Kurashita H."/>
            <person name="Hatamoto M."/>
            <person name="Yamaguchi T."/>
            <person name="Narihiro T."/>
        </authorList>
    </citation>
    <scope>NUCLEOTIDE SEQUENCE [LARGE SCALE GENOMIC DNA]</scope>
    <source>
        <strain evidence="2 3">NO1</strain>
    </source>
</reference>
<accession>A0ABQ6QMS6</accession>
<dbReference type="EMBL" id="BTTX01000001">
    <property type="protein sequence ID" value="GMU04964.1"/>
    <property type="molecule type" value="Genomic_DNA"/>
</dbReference>
<evidence type="ECO:0008006" key="4">
    <source>
        <dbReference type="Google" id="ProtNLM"/>
    </source>
</evidence>
<dbReference type="InterPro" id="IPR011050">
    <property type="entry name" value="Pectin_lyase_fold/virulence"/>
</dbReference>
<proteinExistence type="predicted"/>
<feature type="region of interest" description="Disordered" evidence="1">
    <location>
        <begin position="295"/>
        <end position="324"/>
    </location>
</feature>
<feature type="region of interest" description="Disordered" evidence="1">
    <location>
        <begin position="455"/>
        <end position="524"/>
    </location>
</feature>
<protein>
    <recommendedName>
        <fullName evidence="4">DUF1565 domain-containing protein</fullName>
    </recommendedName>
</protein>
<feature type="compositionally biased region" description="Gly residues" evidence="1">
    <location>
        <begin position="501"/>
        <end position="524"/>
    </location>
</feature>
<gene>
    <name evidence="2" type="ORF">ASNO1_12160</name>
</gene>
<name>A0ABQ6QMS6_9BACT</name>
<feature type="region of interest" description="Disordered" evidence="1">
    <location>
        <begin position="242"/>
        <end position="274"/>
    </location>
</feature>
<feature type="region of interest" description="Disordered" evidence="1">
    <location>
        <begin position="347"/>
        <end position="403"/>
    </location>
</feature>
<comment type="caution">
    <text evidence="2">The sequence shown here is derived from an EMBL/GenBank/DDBJ whole genome shotgun (WGS) entry which is preliminary data.</text>
</comment>
<evidence type="ECO:0000256" key="1">
    <source>
        <dbReference type="SAM" id="MobiDB-lite"/>
    </source>
</evidence>
<feature type="compositionally biased region" description="Polar residues" evidence="1">
    <location>
        <begin position="489"/>
        <end position="500"/>
    </location>
</feature>
<feature type="compositionally biased region" description="Gly residues" evidence="1">
    <location>
        <begin position="455"/>
        <end position="479"/>
    </location>
</feature>
<sequence length="579" mass="54670">MSTGKAMRNLWKVGALSAVFGAVLGMGGCSDFQAAYEGCQDAGRCGPQASGDGGSDAGDAGDGGEVVEPEPACEIVSATDEPDPEALDLNCDGVDGMADAGYFVDPVRGKDSDDGTQRAPVQTLHKALELIQTAGSGRTHIYLGVGTYNEPETVVTTPVSLHGGYRWNGPGDRYWSRFKTTTPTLVDGGTPAFTVRTATATGVLLDNVQIVAADAIEVGGPSIALRVLEQANVRLQDVQVEAGLGGPGRPGEAAGTAASGTDGGAGKNGGVNTRVGGEGGGATCVGMSAYKGGPGGSGYERKGGDPGDAGEPDTRGGDGGPQTANTCSPTAMYCTCNSADGLAGVRGADGDAGSDADGGSGPGELRDGSWRANQTGANGQPGHSGRGGGGGGGGGSCNLPPAADQVASGGGGGGGGGGGCGGLGGEGGGGGGASIAVLVIDSQVAFEGSTILRTRGGGAGGPGGEGGVGGQGGAGGSGGTANRVVSGDAGTNTTEYTSVSGAGGNGGPGGNGGNGGRGGGGGGGPSVAVWCQNAQGTVNPAPTLQPGLGGAGGQAVGGIAGVVGESRASVGCNFLPASP</sequence>
<feature type="region of interest" description="Disordered" evidence="1">
    <location>
        <begin position="47"/>
        <end position="66"/>
    </location>
</feature>
<evidence type="ECO:0000313" key="2">
    <source>
        <dbReference type="EMBL" id="GMU04964.1"/>
    </source>
</evidence>
<evidence type="ECO:0000313" key="3">
    <source>
        <dbReference type="Proteomes" id="UP001342631"/>
    </source>
</evidence>
<dbReference type="Proteomes" id="UP001342631">
    <property type="component" value="Unassembled WGS sequence"/>
</dbReference>
<dbReference type="PROSITE" id="PS51257">
    <property type="entry name" value="PROKAR_LIPOPROTEIN"/>
    <property type="match status" value="1"/>
</dbReference>
<feature type="compositionally biased region" description="Gly residues" evidence="1">
    <location>
        <begin position="51"/>
        <end position="64"/>
    </location>
</feature>
<keyword evidence="3" id="KW-1185">Reference proteome</keyword>
<organism evidence="2 3">
    <name type="scientific">Corallococcus caeni</name>
    <dbReference type="NCBI Taxonomy" id="3082388"/>
    <lineage>
        <taxon>Bacteria</taxon>
        <taxon>Pseudomonadati</taxon>
        <taxon>Myxococcota</taxon>
        <taxon>Myxococcia</taxon>
        <taxon>Myxococcales</taxon>
        <taxon>Cystobacterineae</taxon>
        <taxon>Myxococcaceae</taxon>
        <taxon>Corallococcus</taxon>
    </lineage>
</organism>
<feature type="compositionally biased region" description="Gly residues" evidence="1">
    <location>
        <begin position="382"/>
        <end position="396"/>
    </location>
</feature>
<dbReference type="SUPFAM" id="SSF51126">
    <property type="entry name" value="Pectin lyase-like"/>
    <property type="match status" value="1"/>
</dbReference>